<feature type="transmembrane region" description="Helical" evidence="6">
    <location>
        <begin position="182"/>
        <end position="204"/>
    </location>
</feature>
<dbReference type="PROSITE" id="PS50850">
    <property type="entry name" value="MFS"/>
    <property type="match status" value="1"/>
</dbReference>
<dbReference type="OrthoDB" id="7442224at2"/>
<dbReference type="PANTHER" id="PTHR23505:SF79">
    <property type="entry name" value="PROTEIN SPINSTER"/>
    <property type="match status" value="1"/>
</dbReference>
<evidence type="ECO:0000259" key="7">
    <source>
        <dbReference type="PROSITE" id="PS50850"/>
    </source>
</evidence>
<dbReference type="InterPro" id="IPR036259">
    <property type="entry name" value="MFS_trans_sf"/>
</dbReference>
<feature type="transmembrane region" description="Helical" evidence="6">
    <location>
        <begin position="272"/>
        <end position="290"/>
    </location>
</feature>
<feature type="transmembrane region" description="Helical" evidence="6">
    <location>
        <begin position="367"/>
        <end position="388"/>
    </location>
</feature>
<dbReference type="Proteomes" id="UP000218366">
    <property type="component" value="Unassembled WGS sequence"/>
</dbReference>
<keyword evidence="3 6" id="KW-0812">Transmembrane</keyword>
<feature type="transmembrane region" description="Helical" evidence="6">
    <location>
        <begin position="233"/>
        <end position="260"/>
    </location>
</feature>
<dbReference type="RefSeq" id="WP_096343555.1">
    <property type="nucleotide sequence ID" value="NZ_NWMW01000002.1"/>
</dbReference>
<dbReference type="InterPro" id="IPR011701">
    <property type="entry name" value="MFS"/>
</dbReference>
<name>A0A2A4B289_9SPHN</name>
<evidence type="ECO:0000256" key="4">
    <source>
        <dbReference type="ARBA" id="ARBA00022989"/>
    </source>
</evidence>
<accession>A0A2A4B289</accession>
<dbReference type="Gene3D" id="1.20.1250.20">
    <property type="entry name" value="MFS general substrate transporter like domains"/>
    <property type="match status" value="1"/>
</dbReference>
<dbReference type="GO" id="GO:0022857">
    <property type="term" value="F:transmembrane transporter activity"/>
    <property type="evidence" value="ECO:0007669"/>
    <property type="project" value="InterPro"/>
</dbReference>
<reference evidence="8 9" key="1">
    <citation type="submission" date="2017-09" db="EMBL/GenBank/DDBJ databases">
        <title>Sphingomonas spermidinifaciens 9NM-10, whole genome shotgun sequence.</title>
        <authorList>
            <person name="Feng G."/>
            <person name="Zhu H."/>
        </authorList>
    </citation>
    <scope>NUCLEOTIDE SEQUENCE [LARGE SCALE GENOMIC DNA]</scope>
    <source>
        <strain evidence="8 9">9NM-10</strain>
    </source>
</reference>
<proteinExistence type="predicted"/>
<feature type="domain" description="Major facilitator superfamily (MFS) profile" evidence="7">
    <location>
        <begin position="29"/>
        <end position="425"/>
    </location>
</feature>
<evidence type="ECO:0000256" key="2">
    <source>
        <dbReference type="ARBA" id="ARBA00022448"/>
    </source>
</evidence>
<keyword evidence="5 6" id="KW-0472">Membrane</keyword>
<feature type="transmembrane region" description="Helical" evidence="6">
    <location>
        <begin position="155"/>
        <end position="176"/>
    </location>
</feature>
<evidence type="ECO:0000313" key="9">
    <source>
        <dbReference type="Proteomes" id="UP000218366"/>
    </source>
</evidence>
<feature type="transmembrane region" description="Helical" evidence="6">
    <location>
        <begin position="29"/>
        <end position="50"/>
    </location>
</feature>
<feature type="transmembrane region" description="Helical" evidence="6">
    <location>
        <begin position="328"/>
        <end position="346"/>
    </location>
</feature>
<comment type="subcellular location">
    <subcellularLocation>
        <location evidence="1">Membrane</location>
        <topology evidence="1">Multi-pass membrane protein</topology>
    </subcellularLocation>
</comment>
<feature type="transmembrane region" description="Helical" evidence="6">
    <location>
        <begin position="302"/>
        <end position="322"/>
    </location>
</feature>
<feature type="transmembrane region" description="Helical" evidence="6">
    <location>
        <begin position="125"/>
        <end position="143"/>
    </location>
</feature>
<protein>
    <submittedName>
        <fullName evidence="8">MFS transporter</fullName>
    </submittedName>
</protein>
<evidence type="ECO:0000256" key="6">
    <source>
        <dbReference type="SAM" id="Phobius"/>
    </source>
</evidence>
<dbReference type="InterPro" id="IPR020846">
    <property type="entry name" value="MFS_dom"/>
</dbReference>
<dbReference type="PANTHER" id="PTHR23505">
    <property type="entry name" value="SPINSTER"/>
    <property type="match status" value="1"/>
</dbReference>
<keyword evidence="9" id="KW-1185">Reference proteome</keyword>
<dbReference type="AlphaFoldDB" id="A0A2A4B289"/>
<keyword evidence="2" id="KW-0813">Transport</keyword>
<organism evidence="8 9">
    <name type="scientific">Sphingomonas spermidinifaciens</name>
    <dbReference type="NCBI Taxonomy" id="1141889"/>
    <lineage>
        <taxon>Bacteria</taxon>
        <taxon>Pseudomonadati</taxon>
        <taxon>Pseudomonadota</taxon>
        <taxon>Alphaproteobacteria</taxon>
        <taxon>Sphingomonadales</taxon>
        <taxon>Sphingomonadaceae</taxon>
        <taxon>Sphingomonas</taxon>
    </lineage>
</organism>
<feature type="transmembrane region" description="Helical" evidence="6">
    <location>
        <begin position="95"/>
        <end position="119"/>
    </location>
</feature>
<keyword evidence="4 6" id="KW-1133">Transmembrane helix</keyword>
<sequence length="438" mass="45007">MPLNQQGEGSPEQSAGEANYLTGCRAAQLLVALFLVSIVAQVDRILPFILAESIKTEFSLSDTQIGLMTGAAFALCYTLLSLPLASLADRGSPRLVLVGCALMWSAMTALGGLATSFVFLALTRLGVAVGEAGAIPSAHTLIARRIRPDRRGTAIGIFTMGIPVGGMTGFAVGGAVNDAYGWQAALIGAGALSGVIALIAYFAAGPTPPLRRPQTSDATPYLRQSLALLASPAFRWLFIAAVTFGFAAAPLFAFAGMFLIRVHGFSATDAGLAFGALQGLLGIAGTLTGGRAFDRAVRIGRPALRLPAALLLLASASLVAALLVKVSWLAILFCTPAMFAFTFLLPHAFGSAHRVAGEGREAMGSSLALIGTGLIGPAIGPLLVGAISDWATAADMPNGLSLAMMIAPLAALLTAIACHVADEHIGRLVVSCPTERQI</sequence>
<evidence type="ECO:0000256" key="5">
    <source>
        <dbReference type="ARBA" id="ARBA00023136"/>
    </source>
</evidence>
<dbReference type="Pfam" id="PF07690">
    <property type="entry name" value="MFS_1"/>
    <property type="match status" value="1"/>
</dbReference>
<feature type="transmembrane region" description="Helical" evidence="6">
    <location>
        <begin position="65"/>
        <end position="88"/>
    </location>
</feature>
<dbReference type="InterPro" id="IPR044770">
    <property type="entry name" value="MFS_spinster-like"/>
</dbReference>
<evidence type="ECO:0000313" key="8">
    <source>
        <dbReference type="EMBL" id="PCD02177.1"/>
    </source>
</evidence>
<gene>
    <name evidence="8" type="ORF">COC42_11970</name>
</gene>
<evidence type="ECO:0000256" key="1">
    <source>
        <dbReference type="ARBA" id="ARBA00004141"/>
    </source>
</evidence>
<comment type="caution">
    <text evidence="8">The sequence shown here is derived from an EMBL/GenBank/DDBJ whole genome shotgun (WGS) entry which is preliminary data.</text>
</comment>
<dbReference type="SUPFAM" id="SSF103473">
    <property type="entry name" value="MFS general substrate transporter"/>
    <property type="match status" value="1"/>
</dbReference>
<dbReference type="GO" id="GO:0016020">
    <property type="term" value="C:membrane"/>
    <property type="evidence" value="ECO:0007669"/>
    <property type="project" value="UniProtKB-SubCell"/>
</dbReference>
<evidence type="ECO:0000256" key="3">
    <source>
        <dbReference type="ARBA" id="ARBA00022692"/>
    </source>
</evidence>
<feature type="transmembrane region" description="Helical" evidence="6">
    <location>
        <begin position="400"/>
        <end position="421"/>
    </location>
</feature>
<dbReference type="EMBL" id="NWMW01000002">
    <property type="protein sequence ID" value="PCD02177.1"/>
    <property type="molecule type" value="Genomic_DNA"/>
</dbReference>